<evidence type="ECO:0000256" key="5">
    <source>
        <dbReference type="ARBA" id="ARBA00023136"/>
    </source>
</evidence>
<dbReference type="RefSeq" id="XP_012935204.2">
    <property type="nucleotide sequence ID" value="XM_013079750.2"/>
</dbReference>
<keyword evidence="3" id="KW-0677">Repeat</keyword>
<dbReference type="InterPro" id="IPR052403">
    <property type="entry name" value="LINC-complex_assoc"/>
</dbReference>
<accession>A0ABM0ZVA4</accession>
<evidence type="ECO:0000256" key="4">
    <source>
        <dbReference type="ARBA" id="ARBA00022989"/>
    </source>
</evidence>
<evidence type="ECO:0000313" key="7">
    <source>
        <dbReference type="RefSeq" id="XP_012935204.2"/>
    </source>
</evidence>
<comment type="subcellular location">
    <subcellularLocation>
        <location evidence="1">Membrane</location>
    </subcellularLocation>
</comment>
<organism evidence="6 7">
    <name type="scientific">Aplysia californica</name>
    <name type="common">California sea hare</name>
    <dbReference type="NCBI Taxonomy" id="6500"/>
    <lineage>
        <taxon>Eukaryota</taxon>
        <taxon>Metazoa</taxon>
        <taxon>Spiralia</taxon>
        <taxon>Lophotrochozoa</taxon>
        <taxon>Mollusca</taxon>
        <taxon>Gastropoda</taxon>
        <taxon>Heterobranchia</taxon>
        <taxon>Euthyneura</taxon>
        <taxon>Tectipleura</taxon>
        <taxon>Aplysiida</taxon>
        <taxon>Aplysioidea</taxon>
        <taxon>Aplysiidae</taxon>
        <taxon>Aplysia</taxon>
    </lineage>
</organism>
<dbReference type="Gene3D" id="1.20.58.60">
    <property type="match status" value="1"/>
</dbReference>
<keyword evidence="2" id="KW-0812">Transmembrane</keyword>
<gene>
    <name evidence="7" type="primary">LOC106011142</name>
</gene>
<protein>
    <submittedName>
        <fullName evidence="7">Nesprin-1-like</fullName>
    </submittedName>
</protein>
<dbReference type="GeneID" id="106011142"/>
<name>A0ABM0ZVA4_APLCA</name>
<evidence type="ECO:0000256" key="2">
    <source>
        <dbReference type="ARBA" id="ARBA00022692"/>
    </source>
</evidence>
<sequence length="175" mass="20715">LYSFKLSQDLISKWEKYVQEHHLYDNRMEDFKDWMALAGQRLDQCSQPVGDQESLEEKRAMIQMLFTEKEHGHQKLSAAVESGEKLYPDTASAGREKVRGELRMAKQDWENLFSGLNDAQRRVDSYLMQWSSYTDQQDQLMRWMAETEAALRADVDLRNTLQEKRLQLQTHRVRV</sequence>
<feature type="non-terminal residue" evidence="7">
    <location>
        <position position="1"/>
    </location>
</feature>
<dbReference type="PANTHER" id="PTHR47535">
    <property type="entry name" value="MUSCLE-SPECIFIC PROTEIN 300 KDA, ISOFORM G"/>
    <property type="match status" value="1"/>
</dbReference>
<dbReference type="PANTHER" id="PTHR47535:SF1">
    <property type="entry name" value="NESPRIN-1"/>
    <property type="match status" value="1"/>
</dbReference>
<keyword evidence="4" id="KW-1133">Transmembrane helix</keyword>
<evidence type="ECO:0000256" key="1">
    <source>
        <dbReference type="ARBA" id="ARBA00004370"/>
    </source>
</evidence>
<proteinExistence type="predicted"/>
<keyword evidence="6" id="KW-1185">Reference proteome</keyword>
<reference evidence="7" key="1">
    <citation type="submission" date="2025-08" db="UniProtKB">
        <authorList>
            <consortium name="RefSeq"/>
        </authorList>
    </citation>
    <scope>IDENTIFICATION</scope>
</reference>
<evidence type="ECO:0000313" key="6">
    <source>
        <dbReference type="Proteomes" id="UP000694888"/>
    </source>
</evidence>
<dbReference type="SUPFAM" id="SSF46966">
    <property type="entry name" value="Spectrin repeat"/>
    <property type="match status" value="2"/>
</dbReference>
<evidence type="ECO:0000256" key="3">
    <source>
        <dbReference type="ARBA" id="ARBA00022737"/>
    </source>
</evidence>
<keyword evidence="5" id="KW-0472">Membrane</keyword>
<dbReference type="Proteomes" id="UP000694888">
    <property type="component" value="Unplaced"/>
</dbReference>